<dbReference type="AlphaFoldDB" id="A0A6G1HFP1"/>
<keyword evidence="2" id="KW-1185">Reference proteome</keyword>
<dbReference type="EMBL" id="ML977138">
    <property type="protein sequence ID" value="KAF1991840.1"/>
    <property type="molecule type" value="Genomic_DNA"/>
</dbReference>
<accession>A0A6G1HFP1</accession>
<evidence type="ECO:0000313" key="1">
    <source>
        <dbReference type="EMBL" id="KAF1991840.1"/>
    </source>
</evidence>
<sequence>MPNQVSGILKSQGGTNFTLFVLFLNPGSRHASSEVEGQTMNLPESTCGLASRGSSAGRHIWHAEGFADGKASHGSCLLDGQENDLFSGNPEDGGAEIQSFPLVIITQRTCKRQASECKGIGLRMETCLAFQAKVGTQPKGKQDVLHGGMAMFKATNCRHTYIHTHVSDRTPGRTYNVDKHTRAAVTRFRPSSFTHPPGDQASS</sequence>
<reference evidence="1" key="1">
    <citation type="journal article" date="2020" name="Stud. Mycol.">
        <title>101 Dothideomycetes genomes: a test case for predicting lifestyles and emergence of pathogens.</title>
        <authorList>
            <person name="Haridas S."/>
            <person name="Albert R."/>
            <person name="Binder M."/>
            <person name="Bloem J."/>
            <person name="Labutti K."/>
            <person name="Salamov A."/>
            <person name="Andreopoulos B."/>
            <person name="Baker S."/>
            <person name="Barry K."/>
            <person name="Bills G."/>
            <person name="Bluhm B."/>
            <person name="Cannon C."/>
            <person name="Castanera R."/>
            <person name="Culley D."/>
            <person name="Daum C."/>
            <person name="Ezra D."/>
            <person name="Gonzalez J."/>
            <person name="Henrissat B."/>
            <person name="Kuo A."/>
            <person name="Liang C."/>
            <person name="Lipzen A."/>
            <person name="Lutzoni F."/>
            <person name="Magnuson J."/>
            <person name="Mondo S."/>
            <person name="Nolan M."/>
            <person name="Ohm R."/>
            <person name="Pangilinan J."/>
            <person name="Park H.-J."/>
            <person name="Ramirez L."/>
            <person name="Alfaro M."/>
            <person name="Sun H."/>
            <person name="Tritt A."/>
            <person name="Yoshinaga Y."/>
            <person name="Zwiers L.-H."/>
            <person name="Turgeon B."/>
            <person name="Goodwin S."/>
            <person name="Spatafora J."/>
            <person name="Crous P."/>
            <person name="Grigoriev I."/>
        </authorList>
    </citation>
    <scope>NUCLEOTIDE SEQUENCE</scope>
    <source>
        <strain evidence="1">CBS 113979</strain>
    </source>
</reference>
<protein>
    <submittedName>
        <fullName evidence="1">Uncharacterized protein</fullName>
    </submittedName>
</protein>
<evidence type="ECO:0000313" key="2">
    <source>
        <dbReference type="Proteomes" id="UP000800041"/>
    </source>
</evidence>
<organism evidence="1 2">
    <name type="scientific">Aulographum hederae CBS 113979</name>
    <dbReference type="NCBI Taxonomy" id="1176131"/>
    <lineage>
        <taxon>Eukaryota</taxon>
        <taxon>Fungi</taxon>
        <taxon>Dikarya</taxon>
        <taxon>Ascomycota</taxon>
        <taxon>Pezizomycotina</taxon>
        <taxon>Dothideomycetes</taxon>
        <taxon>Pleosporomycetidae</taxon>
        <taxon>Aulographales</taxon>
        <taxon>Aulographaceae</taxon>
    </lineage>
</organism>
<dbReference type="Proteomes" id="UP000800041">
    <property type="component" value="Unassembled WGS sequence"/>
</dbReference>
<gene>
    <name evidence="1" type="ORF">K402DRAFT_430291</name>
</gene>
<proteinExistence type="predicted"/>
<name>A0A6G1HFP1_9PEZI</name>